<dbReference type="Gene3D" id="1.20.1290.10">
    <property type="entry name" value="AhpD-like"/>
    <property type="match status" value="1"/>
</dbReference>
<dbReference type="Proteomes" id="UP001320159">
    <property type="component" value="Unassembled WGS sequence"/>
</dbReference>
<dbReference type="InterPro" id="IPR003779">
    <property type="entry name" value="CMD-like"/>
</dbReference>
<dbReference type="PANTHER" id="PTHR33570:SF10">
    <property type="entry name" value="GAMMA-CARBOXYMUCONOLACTONE DECARBOXYLASE"/>
    <property type="match status" value="1"/>
</dbReference>
<protein>
    <submittedName>
        <fullName evidence="2">4-carboxymuconolactone decarboxylase</fullName>
    </submittedName>
</protein>
<evidence type="ECO:0000313" key="3">
    <source>
        <dbReference type="Proteomes" id="UP001320159"/>
    </source>
</evidence>
<accession>A0AAP2W6A1</accession>
<dbReference type="Pfam" id="PF02627">
    <property type="entry name" value="CMD"/>
    <property type="match status" value="1"/>
</dbReference>
<dbReference type="SUPFAM" id="SSF69118">
    <property type="entry name" value="AhpD-like"/>
    <property type="match status" value="1"/>
</dbReference>
<proteinExistence type="predicted"/>
<gene>
    <name evidence="2" type="ORF">CUJ83_08635</name>
</gene>
<dbReference type="InterPro" id="IPR052512">
    <property type="entry name" value="4CMD/NDH-1_regulator"/>
</dbReference>
<dbReference type="RefSeq" id="WP_230741905.1">
    <property type="nucleotide sequence ID" value="NZ_PGCK01000006.1"/>
</dbReference>
<dbReference type="PANTHER" id="PTHR33570">
    <property type="entry name" value="4-CARBOXYMUCONOLACTONE DECARBOXYLASE FAMILY PROTEIN"/>
    <property type="match status" value="1"/>
</dbReference>
<organism evidence="2 3">
    <name type="scientific">Methanooceanicella nereidis</name>
    <dbReference type="NCBI Taxonomy" id="2052831"/>
    <lineage>
        <taxon>Archaea</taxon>
        <taxon>Methanobacteriati</taxon>
        <taxon>Methanobacteriota</taxon>
        <taxon>Stenosarchaea group</taxon>
        <taxon>Methanomicrobia</taxon>
        <taxon>Methanocellales</taxon>
        <taxon>Methanocellaceae</taxon>
        <taxon>Methanooceanicella</taxon>
    </lineage>
</organism>
<evidence type="ECO:0000313" key="2">
    <source>
        <dbReference type="EMBL" id="MCD1295062.1"/>
    </source>
</evidence>
<name>A0AAP2W6A1_9EURY</name>
<sequence>MTGERYERGKEILDRINPEGIGRIINELKDIAPDMADFVIEFPYGDIYSRPGLDLKTRELVTISALVALGAIPQLRSHITGALNAGCARQEIVEVIIQMAVYAGFPAALNAMYAAKDVFKEIDEKEKKK</sequence>
<keyword evidence="3" id="KW-1185">Reference proteome</keyword>
<comment type="caution">
    <text evidence="2">The sequence shown here is derived from an EMBL/GenBank/DDBJ whole genome shotgun (WGS) entry which is preliminary data.</text>
</comment>
<dbReference type="InterPro" id="IPR029032">
    <property type="entry name" value="AhpD-like"/>
</dbReference>
<evidence type="ECO:0000259" key="1">
    <source>
        <dbReference type="Pfam" id="PF02627"/>
    </source>
</evidence>
<feature type="domain" description="Carboxymuconolactone decarboxylase-like" evidence="1">
    <location>
        <begin position="33"/>
        <end position="117"/>
    </location>
</feature>
<reference evidence="2 3" key="1">
    <citation type="submission" date="2017-11" db="EMBL/GenBank/DDBJ databases">
        <title>Isolation and Characterization of Family Methanocellaceae Species from Potential Methane Hydrate Area Offshore Southwestern Taiwan.</title>
        <authorList>
            <person name="Zhang W.-L."/>
            <person name="Chen W.-C."/>
            <person name="Lai M.-C."/>
            <person name="Chen S.-C."/>
        </authorList>
    </citation>
    <scope>NUCLEOTIDE SEQUENCE [LARGE SCALE GENOMIC DNA]</scope>
    <source>
        <strain evidence="2 3">CWC-04</strain>
    </source>
</reference>
<dbReference type="AlphaFoldDB" id="A0AAP2W6A1"/>
<dbReference type="GO" id="GO:0051920">
    <property type="term" value="F:peroxiredoxin activity"/>
    <property type="evidence" value="ECO:0007669"/>
    <property type="project" value="InterPro"/>
</dbReference>
<dbReference type="EMBL" id="PGCK01000006">
    <property type="protein sequence ID" value="MCD1295062.1"/>
    <property type="molecule type" value="Genomic_DNA"/>
</dbReference>